<sequence>MARQSPSWFRKLLRNWEDETFLKRLSQVEGIVSKVLSIAMVIVILVTVTDLAIVLYQSLMVTDSAGFFTTTLTEIFGLFLSVLIALEILENITAYIRRHVVQVELVIATALTAVGRKLIILDLEKVPGVSLIGLALALIALSISYYIVRVVHR</sequence>
<evidence type="ECO:0000256" key="5">
    <source>
        <dbReference type="ARBA" id="ARBA00023136"/>
    </source>
</evidence>
<protein>
    <submittedName>
        <fullName evidence="6">Phosphate-starvation-inducible PsiE family protein</fullName>
    </submittedName>
</protein>
<keyword evidence="2" id="KW-1003">Cell membrane</keyword>
<proteinExistence type="predicted"/>
<keyword evidence="5" id="KW-0472">Membrane</keyword>
<keyword evidence="4" id="KW-1133">Transmembrane helix</keyword>
<organism evidence="6">
    <name type="scientific">Lyngbya confervoides BDU141951</name>
    <dbReference type="NCBI Taxonomy" id="1574623"/>
    <lineage>
        <taxon>Bacteria</taxon>
        <taxon>Bacillati</taxon>
        <taxon>Cyanobacteriota</taxon>
        <taxon>Cyanophyceae</taxon>
        <taxon>Oscillatoriophycideae</taxon>
        <taxon>Oscillatoriales</taxon>
        <taxon>Microcoleaceae</taxon>
        <taxon>Lyngbya</taxon>
    </lineage>
</organism>
<dbReference type="GO" id="GO:0005886">
    <property type="term" value="C:plasma membrane"/>
    <property type="evidence" value="ECO:0007669"/>
    <property type="project" value="UniProtKB-SubCell"/>
</dbReference>
<evidence type="ECO:0000256" key="1">
    <source>
        <dbReference type="ARBA" id="ARBA00004651"/>
    </source>
</evidence>
<evidence type="ECO:0000256" key="4">
    <source>
        <dbReference type="ARBA" id="ARBA00022989"/>
    </source>
</evidence>
<evidence type="ECO:0000256" key="3">
    <source>
        <dbReference type="ARBA" id="ARBA00022692"/>
    </source>
</evidence>
<dbReference type="InterPro" id="IPR020948">
    <property type="entry name" value="P_starv_induced_PsiE-like"/>
</dbReference>
<evidence type="ECO:0000313" key="6">
    <source>
        <dbReference type="EMBL" id="NEV66848.1"/>
    </source>
</evidence>
<reference evidence="6" key="2">
    <citation type="journal article" date="2015" name="Genome Announc.">
        <title>Draft Genome Sequence of Filamentous Marine Cyanobacterium Lyngbya confervoides Strain BDU141951.</title>
        <authorList>
            <person name="Chandrababunaidu M.M."/>
            <person name="Sen D."/>
            <person name="Tripathy S."/>
        </authorList>
    </citation>
    <scope>NUCLEOTIDE SEQUENCE</scope>
    <source>
        <strain evidence="6">BDU141951</strain>
    </source>
</reference>
<dbReference type="AlphaFoldDB" id="A0A0C1Y4F4"/>
<reference evidence="6" key="1">
    <citation type="submission" date="2014-11" db="EMBL/GenBank/DDBJ databases">
        <authorList>
            <person name="Malar M.C."/>
            <person name="Sen D."/>
            <person name="Tripathy S."/>
        </authorList>
    </citation>
    <scope>NUCLEOTIDE SEQUENCE</scope>
    <source>
        <strain evidence="6">BDU141951</strain>
    </source>
</reference>
<comment type="subcellular location">
    <subcellularLocation>
        <location evidence="1">Cell membrane</location>
        <topology evidence="1">Multi-pass membrane protein</topology>
    </subcellularLocation>
</comment>
<accession>A0A0C1Y4F4</accession>
<keyword evidence="3" id="KW-0812">Transmembrane</keyword>
<dbReference type="Pfam" id="PF06146">
    <property type="entry name" value="PsiE"/>
    <property type="match status" value="1"/>
</dbReference>
<name>A0A0C1Y4F4_9CYAN</name>
<comment type="caution">
    <text evidence="6">The sequence shown here is derived from an EMBL/GenBank/DDBJ whole genome shotgun (WGS) entry which is preliminary data.</text>
</comment>
<reference evidence="6" key="3">
    <citation type="submission" date="2020-02" db="EMBL/GenBank/DDBJ databases">
        <authorList>
            <person name="Sarangi A.N."/>
            <person name="Ghosh S."/>
            <person name="Mukherjee M."/>
            <person name="Tripathy S."/>
        </authorList>
    </citation>
    <scope>NUCLEOTIDE SEQUENCE</scope>
    <source>
        <strain evidence="6">BDU141951</strain>
    </source>
</reference>
<dbReference type="EMBL" id="JTHE02000003">
    <property type="protein sequence ID" value="NEV66848.1"/>
    <property type="molecule type" value="Genomic_DNA"/>
</dbReference>
<gene>
    <name evidence="6" type="ORF">QQ91_006930</name>
</gene>
<evidence type="ECO:0000256" key="2">
    <source>
        <dbReference type="ARBA" id="ARBA00022475"/>
    </source>
</evidence>